<feature type="domain" description="IPT/TIG" evidence="3">
    <location>
        <begin position="631"/>
        <end position="704"/>
    </location>
</feature>
<dbReference type="Pfam" id="PF01833">
    <property type="entry name" value="TIG"/>
    <property type="match status" value="1"/>
</dbReference>
<evidence type="ECO:0000259" key="3">
    <source>
        <dbReference type="Pfam" id="PF01833"/>
    </source>
</evidence>
<dbReference type="Pfam" id="PF18962">
    <property type="entry name" value="Por_Secre_tail"/>
    <property type="match status" value="1"/>
</dbReference>
<feature type="domain" description="Photosynthesis system II assembly factor Ycf48/Hcf136-like" evidence="4">
    <location>
        <begin position="125"/>
        <end position="204"/>
    </location>
</feature>
<evidence type="ECO:0000256" key="2">
    <source>
        <dbReference type="ARBA" id="ARBA00023276"/>
    </source>
</evidence>
<feature type="domain" description="Photosynthesis system II assembly factor Ycf48/Hcf136-like" evidence="4">
    <location>
        <begin position="561"/>
        <end position="625"/>
    </location>
</feature>
<protein>
    <recommendedName>
        <fullName evidence="8">Photosynthesis system II assembly factor Ycf48/Hcf136-like domain-containing protein</fullName>
    </recommendedName>
</protein>
<evidence type="ECO:0000259" key="5">
    <source>
        <dbReference type="Pfam" id="PF18962"/>
    </source>
</evidence>
<keyword evidence="2" id="KW-0604">Photosystem II</keyword>
<dbReference type="Gene3D" id="2.60.40.10">
    <property type="entry name" value="Immunoglobulins"/>
    <property type="match status" value="1"/>
</dbReference>
<dbReference type="EMBL" id="BMEC01000020">
    <property type="protein sequence ID" value="GGC54556.1"/>
    <property type="molecule type" value="Genomic_DNA"/>
</dbReference>
<dbReference type="CDD" id="cd15482">
    <property type="entry name" value="Sialidase_non-viral"/>
    <property type="match status" value="1"/>
</dbReference>
<feature type="domain" description="Photosynthesis system II assembly factor Ycf48/Hcf136-like" evidence="4">
    <location>
        <begin position="267"/>
        <end position="338"/>
    </location>
</feature>
<evidence type="ECO:0000259" key="4">
    <source>
        <dbReference type="Pfam" id="PF14870"/>
    </source>
</evidence>
<dbReference type="InterPro" id="IPR014756">
    <property type="entry name" value="Ig_E-set"/>
</dbReference>
<dbReference type="Gene3D" id="2.130.10.10">
    <property type="entry name" value="YVTN repeat-like/Quinoprotein amine dehydrogenase"/>
    <property type="match status" value="4"/>
</dbReference>
<evidence type="ECO:0000256" key="1">
    <source>
        <dbReference type="ARBA" id="ARBA00022531"/>
    </source>
</evidence>
<comment type="caution">
    <text evidence="6">The sequence shown here is derived from an EMBL/GenBank/DDBJ whole genome shotgun (WGS) entry which is preliminary data.</text>
</comment>
<dbReference type="NCBIfam" id="TIGR04183">
    <property type="entry name" value="Por_Secre_tail"/>
    <property type="match status" value="1"/>
</dbReference>
<evidence type="ECO:0000313" key="7">
    <source>
        <dbReference type="Proteomes" id="UP000636010"/>
    </source>
</evidence>
<feature type="domain" description="Photosynthesis system II assembly factor Ycf48/Hcf136-like" evidence="4">
    <location>
        <begin position="460"/>
        <end position="543"/>
    </location>
</feature>
<dbReference type="InterPro" id="IPR028203">
    <property type="entry name" value="PSII_CF48-like_dom"/>
</dbReference>
<keyword evidence="7" id="KW-1185">Reference proteome</keyword>
<dbReference type="Pfam" id="PF14870">
    <property type="entry name" value="PSII_BNR"/>
    <property type="match status" value="5"/>
</dbReference>
<reference evidence="7" key="1">
    <citation type="journal article" date="2019" name="Int. J. Syst. Evol. Microbiol.">
        <title>The Global Catalogue of Microorganisms (GCM) 10K type strain sequencing project: providing services to taxonomists for standard genome sequencing and annotation.</title>
        <authorList>
            <consortium name="The Broad Institute Genomics Platform"/>
            <consortium name="The Broad Institute Genome Sequencing Center for Infectious Disease"/>
            <person name="Wu L."/>
            <person name="Ma J."/>
        </authorList>
    </citation>
    <scope>NUCLEOTIDE SEQUENCE [LARGE SCALE GENOMIC DNA]</scope>
    <source>
        <strain evidence="7">CGMCC 1.10832</strain>
    </source>
</reference>
<evidence type="ECO:0008006" key="8">
    <source>
        <dbReference type="Google" id="ProtNLM"/>
    </source>
</evidence>
<accession>A0ABQ1N8N1</accession>
<dbReference type="InterPro" id="IPR002909">
    <property type="entry name" value="IPT_dom"/>
</dbReference>
<name>A0ABQ1N8N1_9BACT</name>
<dbReference type="SUPFAM" id="SSF81296">
    <property type="entry name" value="E set domains"/>
    <property type="match status" value="1"/>
</dbReference>
<dbReference type="InterPro" id="IPR026444">
    <property type="entry name" value="Secre_tail"/>
</dbReference>
<dbReference type="SUPFAM" id="SSF110296">
    <property type="entry name" value="Oligoxyloglucan reducing end-specific cellobiohydrolase"/>
    <property type="match status" value="3"/>
</dbReference>
<sequence>MMKILRTFYKLMSIMLLQVCPIQLLLAQVELVWQNPSTTTSFFYGLDVLDENTLFIAGNRDSQFLKSTNGGEDWEITGFEGEGLWAVDFVNASTGYMVTDAGNIYKSTDGGSSFTALNTGISDGRFWDVQFIDENKGWVVGRGSDFPVILYTEDGGTTWTQQEHNSFSGSGFTTVFFLNENIGWIGGYEYEIFKTTDGGNTWVKQTTTEPDQGFAFFTSMQFQDENIGYATTTIFQSSTVRKIIKTTDGGETWEPTADQTTMSYVGGLHFFDAEHGYIAGRSKIMETTNGGDSWEEIYAAPGGESLLNMVFLNDNIGYAIGSAGLILKSTDGGLNWESKRDGVVTTLRSVEFTSYTEGYAVGNAGTILSTTNGGNEWLPQSANTENTLNSLVFSDENTGWAVGNEGTILKTTDKGGNWTPQESGTSKHLRSVFFTSNERGWAVGDSLGAISATTDGGATWSFQNSNTETVLRSVYFTDNNTGWAVGDDGSIVNTVDGGSSWNIQTSESEATLNSVFFINENSGWAVGNVGEILHTIDGGENWTPQTSPVEYINDDIYLPVDLYEVQFLDDTTGFITGRQGIVLFTSDGGENWAIEQDLAGTFYGLDFLTVNSGWLVGSSGAILKYYNALNIFSFTPEEGRKGDLVTITGSAFTGAISVKFGDVDAEFTVENNTTIVATVPDGLASGAISVTTPEGTAVSATNFTTQIALGAEEKLNNSLSIYPNPSESYFTIAVNGLPIEENLHINLYNMQGRIVQKDVINLKQGEISKTYHTSSLAEGMYILNVNFGKSSIQRKILIK</sequence>
<dbReference type="PANTHER" id="PTHR47199">
    <property type="entry name" value="PHOTOSYSTEM II STABILITY/ASSEMBLY FACTOR HCF136, CHLOROPLASTIC"/>
    <property type="match status" value="1"/>
</dbReference>
<dbReference type="PANTHER" id="PTHR47199:SF2">
    <property type="entry name" value="PHOTOSYSTEM II STABILITY_ASSEMBLY FACTOR HCF136, CHLOROPLASTIC"/>
    <property type="match status" value="1"/>
</dbReference>
<proteinExistence type="predicted"/>
<dbReference type="RefSeq" id="WP_188467628.1">
    <property type="nucleotide sequence ID" value="NZ_BAABHU010000020.1"/>
</dbReference>
<organism evidence="6 7">
    <name type="scientific">Marivirga lumbricoides</name>
    <dbReference type="NCBI Taxonomy" id="1046115"/>
    <lineage>
        <taxon>Bacteria</taxon>
        <taxon>Pseudomonadati</taxon>
        <taxon>Bacteroidota</taxon>
        <taxon>Cytophagia</taxon>
        <taxon>Cytophagales</taxon>
        <taxon>Marivirgaceae</taxon>
        <taxon>Marivirga</taxon>
    </lineage>
</organism>
<evidence type="ECO:0000313" key="6">
    <source>
        <dbReference type="EMBL" id="GGC54556.1"/>
    </source>
</evidence>
<dbReference type="InterPro" id="IPR013783">
    <property type="entry name" value="Ig-like_fold"/>
</dbReference>
<feature type="domain" description="Photosynthesis system II assembly factor Ycf48/Hcf136-like" evidence="4">
    <location>
        <begin position="341"/>
        <end position="419"/>
    </location>
</feature>
<gene>
    <name evidence="6" type="ORF">GCM10011506_45250</name>
</gene>
<dbReference type="Proteomes" id="UP000636010">
    <property type="component" value="Unassembled WGS sequence"/>
</dbReference>
<feature type="domain" description="Secretion system C-terminal sorting" evidence="5">
    <location>
        <begin position="721"/>
        <end position="798"/>
    </location>
</feature>
<dbReference type="InterPro" id="IPR015943">
    <property type="entry name" value="WD40/YVTN_repeat-like_dom_sf"/>
</dbReference>
<keyword evidence="1" id="KW-0602">Photosynthesis</keyword>